<evidence type="ECO:0000313" key="2">
    <source>
        <dbReference type="WBParaSite" id="sdigi.contig436.g8306.t1"/>
    </source>
</evidence>
<dbReference type="Proteomes" id="UP000887581">
    <property type="component" value="Unplaced"/>
</dbReference>
<dbReference type="WBParaSite" id="sdigi.contig436.g8306.t1">
    <property type="protein sequence ID" value="sdigi.contig436.g8306.t1"/>
    <property type="gene ID" value="sdigi.contig436.g8306"/>
</dbReference>
<proteinExistence type="predicted"/>
<name>A0A915Q0Z5_9BILA</name>
<organism evidence="1 2">
    <name type="scientific">Setaria digitata</name>
    <dbReference type="NCBI Taxonomy" id="48799"/>
    <lineage>
        <taxon>Eukaryota</taxon>
        <taxon>Metazoa</taxon>
        <taxon>Ecdysozoa</taxon>
        <taxon>Nematoda</taxon>
        <taxon>Chromadorea</taxon>
        <taxon>Rhabditida</taxon>
        <taxon>Spirurina</taxon>
        <taxon>Spiruromorpha</taxon>
        <taxon>Filarioidea</taxon>
        <taxon>Setariidae</taxon>
        <taxon>Setaria</taxon>
    </lineage>
</organism>
<accession>A0A915Q0Z5</accession>
<reference evidence="2" key="1">
    <citation type="submission" date="2022-11" db="UniProtKB">
        <authorList>
            <consortium name="WormBaseParasite"/>
        </authorList>
    </citation>
    <scope>IDENTIFICATION</scope>
</reference>
<keyword evidence="1" id="KW-1185">Reference proteome</keyword>
<protein>
    <submittedName>
        <fullName evidence="2">Uncharacterized protein</fullName>
    </submittedName>
</protein>
<evidence type="ECO:0000313" key="1">
    <source>
        <dbReference type="Proteomes" id="UP000887581"/>
    </source>
</evidence>
<sequence>MYLVEKEHCVLESMESDAGSAGNGRCEVKGRELELLLCYGSIPESTARSVRRAQVSKKTWNEYVKYKGEQHKSFLAYRVVYVASTHRHEFDIQQTCRMELEKDAESKARSYLSWEEMVFHKNSSRPTPHVDSQSCHNCRLLPNLTPGDALSYEDAVLLSNVDSRLLSPEPESLCKIGVTDDSDQNEIAEKSRFEDTLISRYFKIRDAG</sequence>
<dbReference type="AlphaFoldDB" id="A0A915Q0Z5"/>